<proteinExistence type="predicted"/>
<keyword evidence="3" id="KW-1185">Reference proteome</keyword>
<name>A0ABS6T4X6_9RHOB</name>
<keyword evidence="1" id="KW-0472">Membrane</keyword>
<comment type="caution">
    <text evidence="2">The sequence shown here is derived from an EMBL/GenBank/DDBJ whole genome shotgun (WGS) entry which is preliminary data.</text>
</comment>
<reference evidence="2 3" key="1">
    <citation type="submission" date="2021-05" db="EMBL/GenBank/DDBJ databases">
        <title>Culturable bacteria isolated from Daya Bay.</title>
        <authorList>
            <person name="Zheng W."/>
            <person name="Yu S."/>
            <person name="Huang Y."/>
        </authorList>
    </citation>
    <scope>NUCLEOTIDE SEQUENCE [LARGE SCALE GENOMIC DNA]</scope>
    <source>
        <strain evidence="2 3">DP4N28-5</strain>
    </source>
</reference>
<dbReference type="Proteomes" id="UP000756530">
    <property type="component" value="Unassembled WGS sequence"/>
</dbReference>
<accession>A0ABS6T4X6</accession>
<evidence type="ECO:0000313" key="2">
    <source>
        <dbReference type="EMBL" id="MBV7380219.1"/>
    </source>
</evidence>
<keyword evidence="1" id="KW-0812">Transmembrane</keyword>
<dbReference type="EMBL" id="JAHUZE010000003">
    <property type="protein sequence ID" value="MBV7380219.1"/>
    <property type="molecule type" value="Genomic_DNA"/>
</dbReference>
<evidence type="ECO:0000256" key="1">
    <source>
        <dbReference type="SAM" id="Phobius"/>
    </source>
</evidence>
<feature type="transmembrane region" description="Helical" evidence="1">
    <location>
        <begin position="104"/>
        <end position="124"/>
    </location>
</feature>
<protein>
    <submittedName>
        <fullName evidence="2">Uncharacterized protein</fullName>
    </submittedName>
</protein>
<organism evidence="2 3">
    <name type="scientific">Maritimibacter dapengensis</name>
    <dbReference type="NCBI Taxonomy" id="2836868"/>
    <lineage>
        <taxon>Bacteria</taxon>
        <taxon>Pseudomonadati</taxon>
        <taxon>Pseudomonadota</taxon>
        <taxon>Alphaproteobacteria</taxon>
        <taxon>Rhodobacterales</taxon>
        <taxon>Roseobacteraceae</taxon>
        <taxon>Maritimibacter</taxon>
    </lineage>
</organism>
<evidence type="ECO:0000313" key="3">
    <source>
        <dbReference type="Proteomes" id="UP000756530"/>
    </source>
</evidence>
<dbReference type="RefSeq" id="WP_218393404.1">
    <property type="nucleotide sequence ID" value="NZ_JAHUZE010000003.1"/>
</dbReference>
<feature type="transmembrane region" description="Helical" evidence="1">
    <location>
        <begin position="40"/>
        <end position="60"/>
    </location>
</feature>
<sequence>MRRMFIHLTIGLALYAGLLILSQGALDARGDFAPTVGNTALALLPMIGAAYVVVTVIATLHRLDEMQRKIQFDAFALAFLGTAVLTFGYGFLEGVGLPKLSMFVVWPIMAALWLIGTFVGRYRYT</sequence>
<gene>
    <name evidence="2" type="ORF">KJP28_14900</name>
</gene>
<keyword evidence="1" id="KW-1133">Transmembrane helix</keyword>
<feature type="transmembrane region" description="Helical" evidence="1">
    <location>
        <begin position="72"/>
        <end position="92"/>
    </location>
</feature>